<comment type="caution">
    <text evidence="6">The sequence shown here is derived from an EMBL/GenBank/DDBJ whole genome shotgun (WGS) entry which is preliminary data.</text>
</comment>
<feature type="domain" description="Cobalamin biosynthesis precorrin-8X methylmutase CobH/CbiC" evidence="5">
    <location>
        <begin position="24"/>
        <end position="219"/>
    </location>
</feature>
<accession>A0ABP5YVD7</accession>
<evidence type="ECO:0000259" key="5">
    <source>
        <dbReference type="Pfam" id="PF02570"/>
    </source>
</evidence>
<dbReference type="Pfam" id="PF02570">
    <property type="entry name" value="CbiC"/>
    <property type="match status" value="1"/>
</dbReference>
<dbReference type="Gene3D" id="3.40.50.10230">
    <property type="entry name" value="Cobalamin biosynthesis CobH/CbiC, precorrin-8X methylmutase"/>
    <property type="match status" value="1"/>
</dbReference>
<dbReference type="SUPFAM" id="SSF63965">
    <property type="entry name" value="Precorrin-8X methylmutase CbiC/CobH"/>
    <property type="match status" value="1"/>
</dbReference>
<comment type="pathway">
    <text evidence="1">Cofactor biosynthesis; adenosylcobalamin biosynthesis.</text>
</comment>
<dbReference type="InterPro" id="IPR036588">
    <property type="entry name" value="CobH/CbiC_sf"/>
</dbReference>
<sequence length="223" mass="23764">MDVTTDVRPAPPTRRYDYETDGAEIYRRSFATIRAEARLDHLPEDARVVAVRMVHASGDVALTEHIAVHPRLVRAARSALRSGAPVLTDAHMIASGITRARLPHDNDVICTLRDERVPALARAWGTTRSAAAVSLWGDRVEGAVVAIGNAPTALFHLLETIADGGPRPAAIVGIPVGFIGSAESKVALAENPFDIPWLVVHGRRGGSALAASAVNALAREEEL</sequence>
<keyword evidence="3" id="KW-0169">Cobalamin biosynthesis</keyword>
<gene>
    <name evidence="6" type="ORF">GCM10009858_24550</name>
</gene>
<organism evidence="6 7">
    <name type="scientific">Terrabacter carboxydivorans</name>
    <dbReference type="NCBI Taxonomy" id="619730"/>
    <lineage>
        <taxon>Bacteria</taxon>
        <taxon>Bacillati</taxon>
        <taxon>Actinomycetota</taxon>
        <taxon>Actinomycetes</taxon>
        <taxon>Micrococcales</taxon>
        <taxon>Intrasporangiaceae</taxon>
        <taxon>Terrabacter</taxon>
    </lineage>
</organism>
<keyword evidence="7" id="KW-1185">Reference proteome</keyword>
<dbReference type="EMBL" id="BAAARE010000010">
    <property type="protein sequence ID" value="GAA2485696.1"/>
    <property type="molecule type" value="Genomic_DNA"/>
</dbReference>
<reference evidence="7" key="1">
    <citation type="journal article" date="2019" name="Int. J. Syst. Evol. Microbiol.">
        <title>The Global Catalogue of Microorganisms (GCM) 10K type strain sequencing project: providing services to taxonomists for standard genome sequencing and annotation.</title>
        <authorList>
            <consortium name="The Broad Institute Genomics Platform"/>
            <consortium name="The Broad Institute Genome Sequencing Center for Infectious Disease"/>
            <person name="Wu L."/>
            <person name="Ma J."/>
        </authorList>
    </citation>
    <scope>NUCLEOTIDE SEQUENCE [LARGE SCALE GENOMIC DNA]</scope>
    <source>
        <strain evidence="7">JCM 16259</strain>
    </source>
</reference>
<evidence type="ECO:0000256" key="4">
    <source>
        <dbReference type="ARBA" id="ARBA00023235"/>
    </source>
</evidence>
<dbReference type="InterPro" id="IPR003722">
    <property type="entry name" value="Cbl_synth_CobH/CbiC"/>
</dbReference>
<proteinExistence type="inferred from homology"/>
<keyword evidence="4" id="KW-0413">Isomerase</keyword>
<evidence type="ECO:0000256" key="3">
    <source>
        <dbReference type="ARBA" id="ARBA00022573"/>
    </source>
</evidence>
<dbReference type="NCBIfam" id="NF006136">
    <property type="entry name" value="PRK08285.1"/>
    <property type="match status" value="1"/>
</dbReference>
<dbReference type="Proteomes" id="UP001500730">
    <property type="component" value="Unassembled WGS sequence"/>
</dbReference>
<dbReference type="PANTHER" id="PTHR43588">
    <property type="entry name" value="COBALT-PRECORRIN-8 METHYLMUTASE"/>
    <property type="match status" value="1"/>
</dbReference>
<dbReference type="RefSeq" id="WP_344255203.1">
    <property type="nucleotide sequence ID" value="NZ_BAAARE010000010.1"/>
</dbReference>
<evidence type="ECO:0000256" key="1">
    <source>
        <dbReference type="ARBA" id="ARBA00004953"/>
    </source>
</evidence>
<protein>
    <submittedName>
        <fullName evidence="6">Precorrin-8X methylmutase</fullName>
    </submittedName>
</protein>
<name>A0ABP5YVD7_9MICO</name>
<comment type="similarity">
    <text evidence="2">Belongs to the CobH/CbiC family.</text>
</comment>
<dbReference type="PANTHER" id="PTHR43588:SF1">
    <property type="entry name" value="COBALT-PRECORRIN-8 METHYLMUTASE"/>
    <property type="match status" value="1"/>
</dbReference>
<evidence type="ECO:0000313" key="6">
    <source>
        <dbReference type="EMBL" id="GAA2485696.1"/>
    </source>
</evidence>
<evidence type="ECO:0000313" key="7">
    <source>
        <dbReference type="Proteomes" id="UP001500730"/>
    </source>
</evidence>
<evidence type="ECO:0000256" key="2">
    <source>
        <dbReference type="ARBA" id="ARBA00009774"/>
    </source>
</evidence>